<evidence type="ECO:0000313" key="1">
    <source>
        <dbReference type="EMBL" id="EKG13716.1"/>
    </source>
</evidence>
<dbReference type="OrthoDB" id="7289984at2759"/>
<proteinExistence type="predicted"/>
<dbReference type="EMBL" id="AHHD01000387">
    <property type="protein sequence ID" value="EKG13716.1"/>
    <property type="molecule type" value="Genomic_DNA"/>
</dbReference>
<feature type="non-terminal residue" evidence="1">
    <location>
        <position position="1"/>
    </location>
</feature>
<evidence type="ECO:0008006" key="3">
    <source>
        <dbReference type="Google" id="ProtNLM"/>
    </source>
</evidence>
<evidence type="ECO:0000313" key="2">
    <source>
        <dbReference type="Proteomes" id="UP000007129"/>
    </source>
</evidence>
<protein>
    <recommendedName>
        <fullName evidence="3">Short-chain dehydrogenase/reductase SDR</fullName>
    </recommendedName>
</protein>
<dbReference type="AlphaFoldDB" id="K2QVH6"/>
<sequence>WIRTDLGSSQADLSVEEGVQALLDLVFRASPEMSGKFFNVRVPGWENAEGFSRYNGSEIPW</sequence>
<comment type="caution">
    <text evidence="1">The sequence shown here is derived from an EMBL/GenBank/DDBJ whole genome shotgun (WGS) entry which is preliminary data.</text>
</comment>
<reference evidence="1 2" key="1">
    <citation type="journal article" date="2012" name="BMC Genomics">
        <title>Tools to kill: Genome of one of the most destructive plant pathogenic fungi Macrophomina phaseolina.</title>
        <authorList>
            <person name="Islam M.S."/>
            <person name="Haque M.S."/>
            <person name="Islam M.M."/>
            <person name="Emdad E.M."/>
            <person name="Halim A."/>
            <person name="Hossen Q.M.M."/>
            <person name="Hossain M.Z."/>
            <person name="Ahmed B."/>
            <person name="Rahim S."/>
            <person name="Rahman M.S."/>
            <person name="Alam M.M."/>
            <person name="Hou S."/>
            <person name="Wan X."/>
            <person name="Saito J.A."/>
            <person name="Alam M."/>
        </authorList>
    </citation>
    <scope>NUCLEOTIDE SEQUENCE [LARGE SCALE GENOMIC DNA]</scope>
    <source>
        <strain evidence="1 2">MS6</strain>
    </source>
</reference>
<dbReference type="VEuPathDB" id="FungiDB:MPH_09182"/>
<dbReference type="SUPFAM" id="SSF51735">
    <property type="entry name" value="NAD(P)-binding Rossmann-fold domains"/>
    <property type="match status" value="1"/>
</dbReference>
<accession>K2QVH6</accession>
<organism evidence="1 2">
    <name type="scientific">Macrophomina phaseolina (strain MS6)</name>
    <name type="common">Charcoal rot fungus</name>
    <dbReference type="NCBI Taxonomy" id="1126212"/>
    <lineage>
        <taxon>Eukaryota</taxon>
        <taxon>Fungi</taxon>
        <taxon>Dikarya</taxon>
        <taxon>Ascomycota</taxon>
        <taxon>Pezizomycotina</taxon>
        <taxon>Dothideomycetes</taxon>
        <taxon>Dothideomycetes incertae sedis</taxon>
        <taxon>Botryosphaeriales</taxon>
        <taxon>Botryosphaeriaceae</taxon>
        <taxon>Macrophomina</taxon>
    </lineage>
</organism>
<dbReference type="HOGENOM" id="CLU_2928991_0_0_1"/>
<gene>
    <name evidence="1" type="ORF">MPH_09182</name>
</gene>
<dbReference type="InParanoid" id="K2QVH6"/>
<dbReference type="InterPro" id="IPR036291">
    <property type="entry name" value="NAD(P)-bd_dom_sf"/>
</dbReference>
<dbReference type="Proteomes" id="UP000007129">
    <property type="component" value="Unassembled WGS sequence"/>
</dbReference>
<name>K2QVH6_MACPH</name>